<evidence type="ECO:0000313" key="2">
    <source>
        <dbReference type="Proteomes" id="UP000030416"/>
    </source>
</evidence>
<name>A0A0A3I6Y8_9BACL</name>
<sequence>MAFFFFVPLLLTGCSGNEKTIEVYDVLDDAQKRVEVREVLDSNEDVYSGTAIFVDQQLLVAVQAKPWLDYKKEKIEKELTKQFEERFTEFDVLVSADYKLFWEANKLMEEKDQQKVNDKVKKLKELEKEET</sequence>
<proteinExistence type="predicted"/>
<reference evidence="1 2" key="1">
    <citation type="submission" date="2014-02" db="EMBL/GenBank/DDBJ databases">
        <title>Draft genome sequence of Lysinibacillus manganicus DSM 26584T.</title>
        <authorList>
            <person name="Zhang F."/>
            <person name="Wang G."/>
            <person name="Zhang L."/>
        </authorList>
    </citation>
    <scope>NUCLEOTIDE SEQUENCE [LARGE SCALE GENOMIC DNA]</scope>
    <source>
        <strain evidence="1 2">DSM 26584</strain>
    </source>
</reference>
<dbReference type="eggNOG" id="ENOG5032ZA6">
    <property type="taxonomic scope" value="Bacteria"/>
</dbReference>
<organism evidence="1 2">
    <name type="scientific">Ureibacillus manganicus DSM 26584</name>
    <dbReference type="NCBI Taxonomy" id="1384049"/>
    <lineage>
        <taxon>Bacteria</taxon>
        <taxon>Bacillati</taxon>
        <taxon>Bacillota</taxon>
        <taxon>Bacilli</taxon>
        <taxon>Bacillales</taxon>
        <taxon>Caryophanaceae</taxon>
        <taxon>Ureibacillus</taxon>
    </lineage>
</organism>
<accession>A0A0A3I6Y8</accession>
<dbReference type="EMBL" id="JPVN01000001">
    <property type="protein sequence ID" value="KGR80546.1"/>
    <property type="molecule type" value="Genomic_DNA"/>
</dbReference>
<comment type="caution">
    <text evidence="1">The sequence shown here is derived from an EMBL/GenBank/DDBJ whole genome shotgun (WGS) entry which is preliminary data.</text>
</comment>
<evidence type="ECO:0000313" key="1">
    <source>
        <dbReference type="EMBL" id="KGR80546.1"/>
    </source>
</evidence>
<dbReference type="AlphaFoldDB" id="A0A0A3I6Y8"/>
<evidence type="ECO:0008006" key="3">
    <source>
        <dbReference type="Google" id="ProtNLM"/>
    </source>
</evidence>
<keyword evidence="2" id="KW-1185">Reference proteome</keyword>
<dbReference type="Proteomes" id="UP000030416">
    <property type="component" value="Unassembled WGS sequence"/>
</dbReference>
<gene>
    <name evidence="1" type="ORF">CD29_01270</name>
</gene>
<protein>
    <recommendedName>
        <fullName evidence="3">Sporulation protein</fullName>
    </recommendedName>
</protein>
<dbReference type="STRING" id="1384049.CD29_01270"/>